<dbReference type="EMBL" id="GL629735">
    <property type="protein sequence ID" value="EFX06144.1"/>
    <property type="molecule type" value="Genomic_DNA"/>
</dbReference>
<dbReference type="OrthoDB" id="203796at2759"/>
<proteinExistence type="predicted"/>
<organism evidence="4">
    <name type="scientific">Grosmannia clavigera (strain kw1407 / UAMH 11150)</name>
    <name type="common">Blue stain fungus</name>
    <name type="synonym">Graphiocladiella clavigera</name>
    <dbReference type="NCBI Taxonomy" id="655863"/>
    <lineage>
        <taxon>Eukaryota</taxon>
        <taxon>Fungi</taxon>
        <taxon>Dikarya</taxon>
        <taxon>Ascomycota</taxon>
        <taxon>Pezizomycotina</taxon>
        <taxon>Sordariomycetes</taxon>
        <taxon>Sordariomycetidae</taxon>
        <taxon>Ophiostomatales</taxon>
        <taxon>Ophiostomataceae</taxon>
        <taxon>Leptographium</taxon>
    </lineage>
</organism>
<dbReference type="InParanoid" id="F0XAA8"/>
<dbReference type="PANTHER" id="PTHR37848:SF1">
    <property type="entry name" value="SUN DOMAIN-CONTAINING PROTEIN"/>
    <property type="match status" value="1"/>
</dbReference>
<feature type="compositionally biased region" description="Polar residues" evidence="1">
    <location>
        <begin position="18"/>
        <end position="30"/>
    </location>
</feature>
<dbReference type="AlphaFoldDB" id="F0XAA8"/>
<feature type="region of interest" description="Disordered" evidence="1">
    <location>
        <begin position="1"/>
        <end position="42"/>
    </location>
</feature>
<feature type="transmembrane region" description="Helical" evidence="2">
    <location>
        <begin position="309"/>
        <end position="329"/>
    </location>
</feature>
<evidence type="ECO:0000313" key="4">
    <source>
        <dbReference type="Proteomes" id="UP000007796"/>
    </source>
</evidence>
<keyword evidence="2" id="KW-0472">Membrane</keyword>
<keyword evidence="2" id="KW-1133">Transmembrane helix</keyword>
<sequence>MSVRKGSPLPRPSADALSLNSQHGSGSGVSRTPLVDVDDDPSEQLLIADLPPLYSEINAVSGPAPIDEAAAPGAGEPLGDVSGDAPDDRLLFIGGDGHTGIIDAVRDVMLKDEAQPVRKVVIPGSTGWKSLADQVFTLACRVPRPYVRLLGSHMQTIDRDGKKENRKVTDFDVRLDLTPYLYSDVQRNRAWRSVHLISNHTLARRGTVFRCRDSAAGPERAQEEVFVSDECIGLEGWCQRFCADRSALKCFTLERRVTGFDQKKVRTQMETLVRRTNYRGHLKVSFPVDEARIHMYNDHPFNRWRLTRWIRIVCIATLFIVFTWPFLFFRTKRYEVVVSCWAFSRQEDDRPAEYVSLSEDQLYNLWARAISKAVLEKRQTVLDQEDLRAAEGAEPTFRSGSEAVDGAVGFVQAGISAMNHINRQNGWGADC</sequence>
<accession>F0XAA8</accession>
<keyword evidence="4" id="KW-1185">Reference proteome</keyword>
<dbReference type="eggNOG" id="ENOG502S4VJ">
    <property type="taxonomic scope" value="Eukaryota"/>
</dbReference>
<protein>
    <submittedName>
        <fullName evidence="3">Uncharacterized protein</fullName>
    </submittedName>
</protein>
<dbReference type="PANTHER" id="PTHR37848">
    <property type="entry name" value="EXPRESSED PROTEIN"/>
    <property type="match status" value="1"/>
</dbReference>
<evidence type="ECO:0000313" key="3">
    <source>
        <dbReference type="EMBL" id="EFX06144.1"/>
    </source>
</evidence>
<name>F0XAA8_GROCL</name>
<reference evidence="3 4" key="1">
    <citation type="journal article" date="2011" name="Proc. Natl. Acad. Sci. U.S.A.">
        <title>Genome and transcriptome analyses of the mountain pine beetle-fungal symbiont Grosmannia clavigera, a lodgepole pine pathogen.</title>
        <authorList>
            <person name="DiGuistini S."/>
            <person name="Wang Y."/>
            <person name="Liao N.Y."/>
            <person name="Taylor G."/>
            <person name="Tanguay P."/>
            <person name="Feau N."/>
            <person name="Henrissat B."/>
            <person name="Chan S.K."/>
            <person name="Hesse-Orce U."/>
            <person name="Alamouti S.M."/>
            <person name="Tsui C.K.M."/>
            <person name="Docking R.T."/>
            <person name="Levasseur A."/>
            <person name="Haridas S."/>
            <person name="Robertson G."/>
            <person name="Birol I."/>
            <person name="Holt R.A."/>
            <person name="Marra M.A."/>
            <person name="Hamelin R.C."/>
            <person name="Hirst M."/>
            <person name="Jones S.J.M."/>
            <person name="Bohlmann J."/>
            <person name="Breuil C."/>
        </authorList>
    </citation>
    <scope>NUCLEOTIDE SEQUENCE [LARGE SCALE GENOMIC DNA]</scope>
    <source>
        <strain evidence="4">kw1407 / UAMH 11150</strain>
    </source>
</reference>
<keyword evidence="2" id="KW-0812">Transmembrane</keyword>
<evidence type="ECO:0000256" key="2">
    <source>
        <dbReference type="SAM" id="Phobius"/>
    </source>
</evidence>
<gene>
    <name evidence="3" type="ORF">CMQ_4213</name>
</gene>
<dbReference type="RefSeq" id="XP_014175626.1">
    <property type="nucleotide sequence ID" value="XM_014320151.1"/>
</dbReference>
<dbReference type="HOGENOM" id="CLU_042303_0_1_1"/>
<evidence type="ECO:0000256" key="1">
    <source>
        <dbReference type="SAM" id="MobiDB-lite"/>
    </source>
</evidence>
<dbReference type="GeneID" id="25977400"/>
<dbReference type="Proteomes" id="UP000007796">
    <property type="component" value="Unassembled WGS sequence"/>
</dbReference>